<protein>
    <recommendedName>
        <fullName evidence="4">PsbP C-terminal domain-containing protein</fullName>
    </recommendedName>
</protein>
<keyword evidence="1" id="KW-0812">Transmembrane</keyword>
<organism evidence="2 3">
    <name type="scientific">Candidatus Portnoybacteria bacterium CG_4_10_14_0_2_um_filter_39_11</name>
    <dbReference type="NCBI Taxonomy" id="1974797"/>
    <lineage>
        <taxon>Bacteria</taxon>
        <taxon>Candidatus Portnoyibacteriota</taxon>
    </lineage>
</organism>
<reference evidence="3" key="1">
    <citation type="submission" date="2017-09" db="EMBL/GenBank/DDBJ databases">
        <title>Depth-based differentiation of microbial function through sediment-hosted aquifers and enrichment of novel symbionts in the deep terrestrial subsurface.</title>
        <authorList>
            <person name="Probst A.J."/>
            <person name="Ladd B."/>
            <person name="Jarett J.K."/>
            <person name="Geller-Mcgrath D.E."/>
            <person name="Sieber C.M.K."/>
            <person name="Emerson J.B."/>
            <person name="Anantharaman K."/>
            <person name="Thomas B.C."/>
            <person name="Malmstrom R."/>
            <person name="Stieglmeier M."/>
            <person name="Klingl A."/>
            <person name="Woyke T."/>
            <person name="Ryan C.M."/>
            <person name="Banfield J.F."/>
        </authorList>
    </citation>
    <scope>NUCLEOTIDE SEQUENCE [LARGE SCALE GENOMIC DNA]</scope>
</reference>
<proteinExistence type="predicted"/>
<name>A0A2M7UJH1_9BACT</name>
<gene>
    <name evidence="2" type="ORF">COY09_00825</name>
</gene>
<dbReference type="Proteomes" id="UP000231071">
    <property type="component" value="Unassembled WGS sequence"/>
</dbReference>
<evidence type="ECO:0000313" key="3">
    <source>
        <dbReference type="Proteomes" id="UP000231071"/>
    </source>
</evidence>
<evidence type="ECO:0008006" key="4">
    <source>
        <dbReference type="Google" id="ProtNLM"/>
    </source>
</evidence>
<dbReference type="AlphaFoldDB" id="A0A2M7UJH1"/>
<comment type="caution">
    <text evidence="2">The sequence shown here is derived from an EMBL/GenBank/DDBJ whole genome shotgun (WGS) entry which is preliminary data.</text>
</comment>
<feature type="transmembrane region" description="Helical" evidence="1">
    <location>
        <begin position="17"/>
        <end position="38"/>
    </location>
</feature>
<accession>A0A2M7UJH1</accession>
<keyword evidence="1" id="KW-1133">Transmembrane helix</keyword>
<sequence length="225" mass="25437">MAFDQTPSTTPKPKSNLWLIATIVLAVVLVVGSIVFAWQKSASNKVKSDLQSQINTLRNQVQQLTKIIPADETADWKTYTNEQFNFEMKYPKEWSFVEYPTINAVGFGNQDNPPCPEGVGECSSPMDIQISMTNIQEAIKSVGRQLSDTTTENVIINNQNGIQIEGYYQGLTGGPGERYEGLKTIRIFFSHNNKTYEITIEERQKNDIPNLDILNQMLNTFKFTK</sequence>
<dbReference type="EMBL" id="PFOI01000015">
    <property type="protein sequence ID" value="PIZ71384.1"/>
    <property type="molecule type" value="Genomic_DNA"/>
</dbReference>
<evidence type="ECO:0000256" key="1">
    <source>
        <dbReference type="SAM" id="Phobius"/>
    </source>
</evidence>
<evidence type="ECO:0000313" key="2">
    <source>
        <dbReference type="EMBL" id="PIZ71384.1"/>
    </source>
</evidence>
<keyword evidence="1" id="KW-0472">Membrane</keyword>